<evidence type="ECO:0000256" key="2">
    <source>
        <dbReference type="ARBA" id="ARBA00022448"/>
    </source>
</evidence>
<feature type="chain" id="PRO_5022672547" evidence="3">
    <location>
        <begin position="27"/>
        <end position="427"/>
    </location>
</feature>
<reference evidence="4 5" key="1">
    <citation type="submission" date="2019-08" db="EMBL/GenBank/DDBJ databases">
        <authorList>
            <person name="Dong K."/>
        </authorList>
    </citation>
    <scope>NUCLEOTIDE SEQUENCE [LARGE SCALE GENOMIC DNA]</scope>
    <source>
        <strain evidence="4 5">M4-8</strain>
    </source>
</reference>
<dbReference type="InterPro" id="IPR006059">
    <property type="entry name" value="SBP"/>
</dbReference>
<accession>A0A5C8HKA5</accession>
<dbReference type="Gene3D" id="3.40.190.10">
    <property type="entry name" value="Periplasmic binding protein-like II"/>
    <property type="match status" value="2"/>
</dbReference>
<dbReference type="Proteomes" id="UP000321196">
    <property type="component" value="Unassembled WGS sequence"/>
</dbReference>
<evidence type="ECO:0000313" key="5">
    <source>
        <dbReference type="Proteomes" id="UP000321196"/>
    </source>
</evidence>
<evidence type="ECO:0000313" key="4">
    <source>
        <dbReference type="EMBL" id="TXK03354.1"/>
    </source>
</evidence>
<protein>
    <submittedName>
        <fullName evidence="4">Extracellular solute-binding protein</fullName>
    </submittedName>
</protein>
<keyword evidence="5" id="KW-1185">Reference proteome</keyword>
<proteinExistence type="inferred from homology"/>
<keyword evidence="2" id="KW-0813">Transport</keyword>
<dbReference type="AlphaFoldDB" id="A0A5C8HKA5"/>
<comment type="caution">
    <text evidence="4">The sequence shown here is derived from an EMBL/GenBank/DDBJ whole genome shotgun (WGS) entry which is preliminary data.</text>
</comment>
<name>A0A5C8HKA5_9MICO</name>
<evidence type="ECO:0000256" key="1">
    <source>
        <dbReference type="ARBA" id="ARBA00008520"/>
    </source>
</evidence>
<evidence type="ECO:0000256" key="3">
    <source>
        <dbReference type="SAM" id="SignalP"/>
    </source>
</evidence>
<dbReference type="Pfam" id="PF01547">
    <property type="entry name" value="SBP_bac_1"/>
    <property type="match status" value="1"/>
</dbReference>
<dbReference type="InterPro" id="IPR050490">
    <property type="entry name" value="Bact_solute-bd_prot1"/>
</dbReference>
<keyword evidence="3" id="KW-0732">Signal</keyword>
<dbReference type="RefSeq" id="WP_147826285.1">
    <property type="nucleotide sequence ID" value="NZ_BAAARG010000001.1"/>
</dbReference>
<dbReference type="OrthoDB" id="8317736at2"/>
<sequence>MMRKTHRAVGAVIAIAALALPLAACSSSSGDSEGQVEISFFHRWPNEPKNSYFAELVEEFEAENPDIKVKVESVLNDSYKDKVKVVAGSDNAPDVMFSWSGSFITELVEGGNVMDLSDWLAENPEIKDRYYESQMEPFQVNGGQYGIPVGMQAKLFFYNKDVFAELGLEAPESWDDFVSVLEAVQADGMTPIQFGAQEQWPIAHYVGTLNQRMLPADVFEADRDPSKGEFTDPGYVKALEVLQEIASYANADATAVGHEAARNAWIAGEAPIMYMQGSEIAYFGDAAFEYGTFNFPAVDGGKGDPLQLTGAPEGFAVAANTKHPEESLRFLEFMLNKQNGVAYTEKTGELSAVVGAVEEADAPASLKAISSEIVDASAMTPWLDNAYDPQIVQAYLAETQLMLAGQQTPEGVMAAVQAAAQRVRDGA</sequence>
<dbReference type="SUPFAM" id="SSF53850">
    <property type="entry name" value="Periplasmic binding protein-like II"/>
    <property type="match status" value="1"/>
</dbReference>
<dbReference type="EMBL" id="VRSW01000004">
    <property type="protein sequence ID" value="TXK03354.1"/>
    <property type="molecule type" value="Genomic_DNA"/>
</dbReference>
<dbReference type="PANTHER" id="PTHR43649:SF29">
    <property type="entry name" value="OSMOPROTECTIVE COMPOUNDS-BINDING PROTEIN GGTB"/>
    <property type="match status" value="1"/>
</dbReference>
<comment type="similarity">
    <text evidence="1">Belongs to the bacterial solute-binding protein 1 family.</text>
</comment>
<gene>
    <name evidence="4" type="ORF">FVP60_10705</name>
</gene>
<feature type="signal peptide" evidence="3">
    <location>
        <begin position="1"/>
        <end position="26"/>
    </location>
</feature>
<organism evidence="4 5">
    <name type="scientific">Microbacterium mitrae</name>
    <dbReference type="NCBI Taxonomy" id="664640"/>
    <lineage>
        <taxon>Bacteria</taxon>
        <taxon>Bacillati</taxon>
        <taxon>Actinomycetota</taxon>
        <taxon>Actinomycetes</taxon>
        <taxon>Micrococcales</taxon>
        <taxon>Microbacteriaceae</taxon>
        <taxon>Microbacterium</taxon>
    </lineage>
</organism>
<dbReference type="PANTHER" id="PTHR43649">
    <property type="entry name" value="ARABINOSE-BINDING PROTEIN-RELATED"/>
    <property type="match status" value="1"/>
</dbReference>